<reference evidence="1 2" key="1">
    <citation type="journal article" date="2012" name="Proc. Natl. Acad. Sci. U.S.A.">
        <title>Comparative genomics of Ceriporiopsis subvermispora and Phanerochaete chrysosporium provide insight into selective ligninolysis.</title>
        <authorList>
            <person name="Fernandez-Fueyo E."/>
            <person name="Ruiz-Duenas F.J."/>
            <person name="Ferreira P."/>
            <person name="Floudas D."/>
            <person name="Hibbett D.S."/>
            <person name="Canessa P."/>
            <person name="Larrondo L.F."/>
            <person name="James T.Y."/>
            <person name="Seelenfreund D."/>
            <person name="Lobos S."/>
            <person name="Polanco R."/>
            <person name="Tello M."/>
            <person name="Honda Y."/>
            <person name="Watanabe T."/>
            <person name="Watanabe T."/>
            <person name="Ryu J.S."/>
            <person name="Kubicek C.P."/>
            <person name="Schmoll M."/>
            <person name="Gaskell J."/>
            <person name="Hammel K.E."/>
            <person name="St John F.J."/>
            <person name="Vanden Wymelenberg A."/>
            <person name="Sabat G."/>
            <person name="Splinter BonDurant S."/>
            <person name="Syed K."/>
            <person name="Yadav J.S."/>
            <person name="Doddapaneni H."/>
            <person name="Subramanian V."/>
            <person name="Lavin J.L."/>
            <person name="Oguiza J.A."/>
            <person name="Perez G."/>
            <person name="Pisabarro A.G."/>
            <person name="Ramirez L."/>
            <person name="Santoyo F."/>
            <person name="Master E."/>
            <person name="Coutinho P.M."/>
            <person name="Henrissat B."/>
            <person name="Lombard V."/>
            <person name="Magnuson J.K."/>
            <person name="Kuees U."/>
            <person name="Hori C."/>
            <person name="Igarashi K."/>
            <person name="Samejima M."/>
            <person name="Held B.W."/>
            <person name="Barry K.W."/>
            <person name="LaButti K.M."/>
            <person name="Lapidus A."/>
            <person name="Lindquist E.A."/>
            <person name="Lucas S.M."/>
            <person name="Riley R."/>
            <person name="Salamov A.A."/>
            <person name="Hoffmeister D."/>
            <person name="Schwenk D."/>
            <person name="Hadar Y."/>
            <person name="Yarden O."/>
            <person name="de Vries R.P."/>
            <person name="Wiebenga A."/>
            <person name="Stenlid J."/>
            <person name="Eastwood D."/>
            <person name="Grigoriev I.V."/>
            <person name="Berka R.M."/>
            <person name="Blanchette R.A."/>
            <person name="Kersten P."/>
            <person name="Martinez A.T."/>
            <person name="Vicuna R."/>
            <person name="Cullen D."/>
        </authorList>
    </citation>
    <scope>NUCLEOTIDE SEQUENCE [LARGE SCALE GENOMIC DNA]</scope>
    <source>
        <strain evidence="1 2">B</strain>
    </source>
</reference>
<dbReference type="HOGENOM" id="CLU_2812108_0_0_1"/>
<evidence type="ECO:0000313" key="1">
    <source>
        <dbReference type="EMBL" id="EMD33355.1"/>
    </source>
</evidence>
<name>M2QMG8_CERS8</name>
<protein>
    <submittedName>
        <fullName evidence="1">Uncharacterized protein</fullName>
    </submittedName>
</protein>
<dbReference type="EMBL" id="KB445806">
    <property type="protein sequence ID" value="EMD33355.1"/>
    <property type="molecule type" value="Genomic_DNA"/>
</dbReference>
<gene>
    <name evidence="1" type="ORF">CERSUDRAFT_87237</name>
</gene>
<organism evidence="1 2">
    <name type="scientific">Ceriporiopsis subvermispora (strain B)</name>
    <name type="common">White-rot fungus</name>
    <name type="synonym">Gelatoporia subvermispora</name>
    <dbReference type="NCBI Taxonomy" id="914234"/>
    <lineage>
        <taxon>Eukaryota</taxon>
        <taxon>Fungi</taxon>
        <taxon>Dikarya</taxon>
        <taxon>Basidiomycota</taxon>
        <taxon>Agaricomycotina</taxon>
        <taxon>Agaricomycetes</taxon>
        <taxon>Polyporales</taxon>
        <taxon>Gelatoporiaceae</taxon>
        <taxon>Gelatoporia</taxon>
    </lineage>
</organism>
<dbReference type="Proteomes" id="UP000016930">
    <property type="component" value="Unassembled WGS sequence"/>
</dbReference>
<sequence length="67" mass="7729">MSIGHPWHRRNVRMTSTLEDRRRVHSLAKKKRTSSALAFCSLLNALISPVKKNSLFWGLRAIWVEGL</sequence>
<evidence type="ECO:0000313" key="2">
    <source>
        <dbReference type="Proteomes" id="UP000016930"/>
    </source>
</evidence>
<proteinExistence type="predicted"/>
<dbReference type="AlphaFoldDB" id="M2QMG8"/>
<keyword evidence="2" id="KW-1185">Reference proteome</keyword>
<accession>M2QMG8</accession>